<comment type="catalytic activity">
    <reaction evidence="9">
        <text>UTP + H2O = UMP + diphosphate + H(+)</text>
        <dbReference type="Rhea" id="RHEA:29395"/>
        <dbReference type="ChEBI" id="CHEBI:15377"/>
        <dbReference type="ChEBI" id="CHEBI:15378"/>
        <dbReference type="ChEBI" id="CHEBI:33019"/>
        <dbReference type="ChEBI" id="CHEBI:46398"/>
        <dbReference type="ChEBI" id="CHEBI:57865"/>
        <dbReference type="EC" id="3.6.1.9"/>
    </reaction>
</comment>
<keyword evidence="5 9" id="KW-0546">Nucleotide metabolism</keyword>
<accession>A0AAU9EKT4</accession>
<dbReference type="GO" id="GO:0005737">
    <property type="term" value="C:cytoplasm"/>
    <property type="evidence" value="ECO:0007669"/>
    <property type="project" value="UniProtKB-SubCell"/>
</dbReference>
<comment type="subcellular location">
    <subcellularLocation>
        <location evidence="2 9">Cytoplasm</location>
    </subcellularLocation>
</comment>
<dbReference type="GO" id="GO:0009117">
    <property type="term" value="P:nucleotide metabolic process"/>
    <property type="evidence" value="ECO:0007669"/>
    <property type="project" value="UniProtKB-KW"/>
</dbReference>
<dbReference type="PANTHER" id="PTHR43213">
    <property type="entry name" value="BIFUNCTIONAL DTTP/UTP PYROPHOSPHATASE/METHYLTRANSFERASE PROTEIN-RELATED"/>
    <property type="match status" value="1"/>
</dbReference>
<evidence type="ECO:0000256" key="9">
    <source>
        <dbReference type="HAMAP-Rule" id="MF_00528"/>
    </source>
</evidence>
<dbReference type="HAMAP" id="MF_00528">
    <property type="entry name" value="Maf"/>
    <property type="match status" value="1"/>
</dbReference>
<comment type="similarity">
    <text evidence="8">Belongs to the Maf family. YceF subfamily.</text>
</comment>
<keyword evidence="11" id="KW-1185">Reference proteome</keyword>
<feature type="site" description="Important for substrate specificity" evidence="9">
    <location>
        <position position="75"/>
    </location>
</feature>
<dbReference type="NCBIfam" id="TIGR00172">
    <property type="entry name" value="maf"/>
    <property type="match status" value="1"/>
</dbReference>
<comment type="catalytic activity">
    <reaction evidence="9">
        <text>dTTP + H2O = dTMP + diphosphate + H(+)</text>
        <dbReference type="Rhea" id="RHEA:28534"/>
        <dbReference type="ChEBI" id="CHEBI:15377"/>
        <dbReference type="ChEBI" id="CHEBI:15378"/>
        <dbReference type="ChEBI" id="CHEBI:33019"/>
        <dbReference type="ChEBI" id="CHEBI:37568"/>
        <dbReference type="ChEBI" id="CHEBI:63528"/>
        <dbReference type="EC" id="3.6.1.9"/>
    </reaction>
</comment>
<feature type="site" description="Important for substrate specificity" evidence="9">
    <location>
        <position position="157"/>
    </location>
</feature>
<keyword evidence="4 9" id="KW-0378">Hydrolase</keyword>
<name>A0AAU9EKT4_9BACT</name>
<evidence type="ECO:0000256" key="1">
    <source>
        <dbReference type="ARBA" id="ARBA00001968"/>
    </source>
</evidence>
<evidence type="ECO:0000256" key="4">
    <source>
        <dbReference type="ARBA" id="ARBA00022801"/>
    </source>
</evidence>
<dbReference type="EMBL" id="AP028679">
    <property type="protein sequence ID" value="BEQ15184.1"/>
    <property type="molecule type" value="Genomic_DNA"/>
</dbReference>
<dbReference type="CDD" id="cd00555">
    <property type="entry name" value="Maf"/>
    <property type="match status" value="1"/>
</dbReference>
<dbReference type="AlphaFoldDB" id="A0AAU9EKT4"/>
<dbReference type="InterPro" id="IPR003697">
    <property type="entry name" value="Maf-like"/>
</dbReference>
<dbReference type="Proteomes" id="UP001366166">
    <property type="component" value="Chromosome"/>
</dbReference>
<dbReference type="InterPro" id="IPR029001">
    <property type="entry name" value="ITPase-like_fam"/>
</dbReference>
<comment type="caution">
    <text evidence="9">Lacks conserved residue(s) required for the propagation of feature annotation.</text>
</comment>
<comment type="function">
    <text evidence="9">Nucleoside triphosphate pyrophosphatase that hydrolyzes dTTP and UTP. May have a dual role in cell division arrest and in preventing the incorporation of modified nucleotides into cellular nucleic acids.</text>
</comment>
<comment type="cofactor">
    <cofactor evidence="1 9">
        <name>a divalent metal cation</name>
        <dbReference type="ChEBI" id="CHEBI:60240"/>
    </cofactor>
</comment>
<dbReference type="GO" id="GO:0047429">
    <property type="term" value="F:nucleoside triphosphate diphosphatase activity"/>
    <property type="evidence" value="ECO:0007669"/>
    <property type="project" value="UniProtKB-EC"/>
</dbReference>
<protein>
    <recommendedName>
        <fullName evidence="9">dTTP/UTP pyrophosphatase</fullName>
        <shortName evidence="9">dTTPase/UTPase</shortName>
        <ecNumber evidence="9">3.6.1.9</ecNumber>
    </recommendedName>
    <alternativeName>
        <fullName evidence="9">Nucleoside triphosphate pyrophosphatase</fullName>
    </alternativeName>
    <alternativeName>
        <fullName evidence="9">Nucleotide pyrophosphatase</fullName>
        <shortName evidence="9">Nucleotide PPase</shortName>
    </alternativeName>
</protein>
<dbReference type="EC" id="3.6.1.9" evidence="9"/>
<dbReference type="PIRSF" id="PIRSF006305">
    <property type="entry name" value="Maf"/>
    <property type="match status" value="1"/>
</dbReference>
<gene>
    <name evidence="10" type="ORF">FAK_22500</name>
</gene>
<evidence type="ECO:0000256" key="2">
    <source>
        <dbReference type="ARBA" id="ARBA00004496"/>
    </source>
</evidence>
<comment type="catalytic activity">
    <reaction evidence="6">
        <text>N(7)-methyl-GTP + H2O = N(7)-methyl-GMP + diphosphate + H(+)</text>
        <dbReference type="Rhea" id="RHEA:58744"/>
        <dbReference type="ChEBI" id="CHEBI:15377"/>
        <dbReference type="ChEBI" id="CHEBI:15378"/>
        <dbReference type="ChEBI" id="CHEBI:33019"/>
        <dbReference type="ChEBI" id="CHEBI:58285"/>
        <dbReference type="ChEBI" id="CHEBI:87133"/>
    </reaction>
</comment>
<organism evidence="10 11">
    <name type="scientific">Desulfoferula mesophila</name>
    <dbReference type="NCBI Taxonomy" id="3058419"/>
    <lineage>
        <taxon>Bacteria</taxon>
        <taxon>Pseudomonadati</taxon>
        <taxon>Thermodesulfobacteriota</taxon>
        <taxon>Desulfarculia</taxon>
        <taxon>Desulfarculales</taxon>
        <taxon>Desulfarculaceae</taxon>
        <taxon>Desulfoferula</taxon>
    </lineage>
</organism>
<sequence>MYSLAPGVGLVLASASPRRREMLGNLGLTYRLAPSHIDESLLPGEKAEAAAQRLAAAKAAAVATGPYDTVLAADTLVVLGGEIMGKPQDAAEAAAMLRRLSGAQHEVITGYCLRNESWHKEGMGRSLVTFRELSEAEIAAYVATGEPLDKAGAYAVQGLGGALVKEVSGSYTNVVGLPLAAVIELLLRQGLIRPDGPAS</sequence>
<dbReference type="KEGG" id="dmp:FAK_22500"/>
<dbReference type="SUPFAM" id="SSF52972">
    <property type="entry name" value="ITPase-like"/>
    <property type="match status" value="1"/>
</dbReference>
<dbReference type="Gene3D" id="3.90.950.10">
    <property type="match status" value="1"/>
</dbReference>
<keyword evidence="3 9" id="KW-0963">Cytoplasm</keyword>
<feature type="site" description="Important for substrate specificity" evidence="9">
    <location>
        <position position="18"/>
    </location>
</feature>
<feature type="active site" description="Proton acceptor" evidence="9">
    <location>
        <position position="74"/>
    </location>
</feature>
<comment type="similarity">
    <text evidence="9">Belongs to the Maf family. YhdE subfamily.</text>
</comment>
<comment type="function">
    <text evidence="7">Nucleoside triphosphate pyrophosphatase that hydrolyzes 7-methyl-GTP (m(7)GTP). May have a dual role in cell division arrest and in preventing the incorporation of modified nucleotides into cellular nucleic acids.</text>
</comment>
<dbReference type="RefSeq" id="WP_338599245.1">
    <property type="nucleotide sequence ID" value="NZ_AP028679.1"/>
</dbReference>
<evidence type="ECO:0000256" key="6">
    <source>
        <dbReference type="ARBA" id="ARBA00050213"/>
    </source>
</evidence>
<proteinExistence type="inferred from homology"/>
<evidence type="ECO:0000256" key="8">
    <source>
        <dbReference type="ARBA" id="ARBA00060749"/>
    </source>
</evidence>
<evidence type="ECO:0000256" key="7">
    <source>
        <dbReference type="ARBA" id="ARBA00053369"/>
    </source>
</evidence>
<dbReference type="Pfam" id="PF02545">
    <property type="entry name" value="Maf"/>
    <property type="match status" value="1"/>
</dbReference>
<evidence type="ECO:0000256" key="5">
    <source>
        <dbReference type="ARBA" id="ARBA00023080"/>
    </source>
</evidence>
<evidence type="ECO:0000313" key="11">
    <source>
        <dbReference type="Proteomes" id="UP001366166"/>
    </source>
</evidence>
<dbReference type="FunFam" id="3.90.950.10:FF:000005">
    <property type="entry name" value="7-methyl-GTP pyrophosphatase"/>
    <property type="match status" value="1"/>
</dbReference>
<dbReference type="PANTHER" id="PTHR43213:SF5">
    <property type="entry name" value="BIFUNCTIONAL DTTP_UTP PYROPHOSPHATASE_METHYLTRANSFERASE PROTEIN-RELATED"/>
    <property type="match status" value="1"/>
</dbReference>
<evidence type="ECO:0000313" key="10">
    <source>
        <dbReference type="EMBL" id="BEQ15184.1"/>
    </source>
</evidence>
<reference evidence="11" key="1">
    <citation type="journal article" date="2023" name="Arch. Microbiol.">
        <title>Desulfoferula mesophilus gen. nov. sp. nov., a mesophilic sulfate-reducing bacterium isolated from a brackish lake sediment.</title>
        <authorList>
            <person name="Watanabe T."/>
            <person name="Yabe T."/>
            <person name="Tsuji J.M."/>
            <person name="Fukui M."/>
        </authorList>
    </citation>
    <scope>NUCLEOTIDE SEQUENCE [LARGE SCALE GENOMIC DNA]</scope>
    <source>
        <strain evidence="11">12FAK</strain>
    </source>
</reference>
<evidence type="ECO:0000256" key="3">
    <source>
        <dbReference type="ARBA" id="ARBA00022490"/>
    </source>
</evidence>